<reference evidence="6" key="2">
    <citation type="submission" date="2020-08" db="EMBL/GenBank/DDBJ databases">
        <authorList>
            <person name="Chen M."/>
            <person name="Teng W."/>
            <person name="Zhao L."/>
            <person name="Hu C."/>
            <person name="Zhou Y."/>
            <person name="Han B."/>
            <person name="Song L."/>
            <person name="Shu W."/>
        </authorList>
    </citation>
    <scope>NUCLEOTIDE SEQUENCE</scope>
    <source>
        <strain evidence="6">FACHB-1375</strain>
    </source>
</reference>
<dbReference type="EMBL" id="JACJPW010000042">
    <property type="protein sequence ID" value="MBD2182799.1"/>
    <property type="molecule type" value="Genomic_DNA"/>
</dbReference>
<keyword evidence="3 6" id="KW-0418">Kinase</keyword>
<evidence type="ECO:0000256" key="4">
    <source>
        <dbReference type="ARBA" id="ARBA00023012"/>
    </source>
</evidence>
<comment type="catalytic activity">
    <reaction evidence="1">
        <text>ATP + protein L-histidine = ADP + protein N-phospho-L-histidine.</text>
        <dbReference type="EC" id="2.7.13.3"/>
    </reaction>
</comment>
<dbReference type="GO" id="GO:0004673">
    <property type="term" value="F:protein histidine kinase activity"/>
    <property type="evidence" value="ECO:0007669"/>
    <property type="project" value="UniProtKB-EC"/>
</dbReference>
<evidence type="ECO:0000313" key="6">
    <source>
        <dbReference type="EMBL" id="MBD2182799.1"/>
    </source>
</evidence>
<dbReference type="Proteomes" id="UP000641646">
    <property type="component" value="Unassembled WGS sequence"/>
</dbReference>
<dbReference type="PROSITE" id="PS50109">
    <property type="entry name" value="HIS_KIN"/>
    <property type="match status" value="1"/>
</dbReference>
<dbReference type="InterPro" id="IPR003594">
    <property type="entry name" value="HATPase_dom"/>
</dbReference>
<organism evidence="6 7">
    <name type="scientific">Aerosakkonema funiforme FACHB-1375</name>
    <dbReference type="NCBI Taxonomy" id="2949571"/>
    <lineage>
        <taxon>Bacteria</taxon>
        <taxon>Bacillati</taxon>
        <taxon>Cyanobacteriota</taxon>
        <taxon>Cyanophyceae</taxon>
        <taxon>Oscillatoriophycideae</taxon>
        <taxon>Aerosakkonematales</taxon>
        <taxon>Aerosakkonemataceae</taxon>
        <taxon>Aerosakkonema</taxon>
    </lineage>
</organism>
<dbReference type="SUPFAM" id="SSF55874">
    <property type="entry name" value="ATPase domain of HSP90 chaperone/DNA topoisomerase II/histidine kinase"/>
    <property type="match status" value="1"/>
</dbReference>
<dbReference type="EC" id="2.7.13.3" evidence="2"/>
<dbReference type="InterPro" id="IPR036890">
    <property type="entry name" value="HATPase_C_sf"/>
</dbReference>
<protein>
    <recommendedName>
        <fullName evidence="2">histidine kinase</fullName>
        <ecNumber evidence="2">2.7.13.3</ecNumber>
    </recommendedName>
</protein>
<dbReference type="InterPro" id="IPR004358">
    <property type="entry name" value="Sig_transdc_His_kin-like_C"/>
</dbReference>
<dbReference type="GO" id="GO:0000160">
    <property type="term" value="P:phosphorelay signal transduction system"/>
    <property type="evidence" value="ECO:0007669"/>
    <property type="project" value="UniProtKB-KW"/>
</dbReference>
<evidence type="ECO:0000259" key="5">
    <source>
        <dbReference type="PROSITE" id="PS50109"/>
    </source>
</evidence>
<dbReference type="PANTHER" id="PTHR43065:SF50">
    <property type="entry name" value="HISTIDINE KINASE"/>
    <property type="match status" value="1"/>
</dbReference>
<sequence length="219" mass="24323">METLDLEFLIEDLPKILSSMKVGVDRIRHIVLSLCNFSRLNEADMKPVDIHDGLENALLILQHRLQANEERPAIQVIKEYGNLPLVRCYAAELNQVFMNILANAIDTLDNFYVQPPFDNIPNHSPSITIRTFIIAENYRIAIEIGDNGTGMAPGVKERIFEPFFTTKSIGNGTGLGLYVSYQIVVEKHGGMLNCLSALGQGTKFCIEIPSGCNSNAKTI</sequence>
<name>A0A926ZHM8_9CYAN</name>
<dbReference type="PANTHER" id="PTHR43065">
    <property type="entry name" value="SENSOR HISTIDINE KINASE"/>
    <property type="match status" value="1"/>
</dbReference>
<evidence type="ECO:0000256" key="1">
    <source>
        <dbReference type="ARBA" id="ARBA00000085"/>
    </source>
</evidence>
<keyword evidence="4" id="KW-0902">Two-component regulatory system</keyword>
<keyword evidence="3 6" id="KW-0808">Transferase</keyword>
<evidence type="ECO:0000313" key="7">
    <source>
        <dbReference type="Proteomes" id="UP000641646"/>
    </source>
</evidence>
<dbReference type="SMART" id="SM00387">
    <property type="entry name" value="HATPase_c"/>
    <property type="match status" value="1"/>
</dbReference>
<gene>
    <name evidence="6" type="ORF">H6G03_17305</name>
</gene>
<dbReference type="Gene3D" id="3.30.565.10">
    <property type="entry name" value="Histidine kinase-like ATPase, C-terminal domain"/>
    <property type="match status" value="1"/>
</dbReference>
<dbReference type="Pfam" id="PF02518">
    <property type="entry name" value="HATPase_c"/>
    <property type="match status" value="1"/>
</dbReference>
<dbReference type="PRINTS" id="PR00344">
    <property type="entry name" value="BCTRLSENSOR"/>
</dbReference>
<dbReference type="InterPro" id="IPR005467">
    <property type="entry name" value="His_kinase_dom"/>
</dbReference>
<dbReference type="RefSeq" id="WP_190465862.1">
    <property type="nucleotide sequence ID" value="NZ_JACJPW010000042.1"/>
</dbReference>
<feature type="domain" description="Histidine kinase" evidence="5">
    <location>
        <begin position="1"/>
        <end position="212"/>
    </location>
</feature>
<comment type="caution">
    <text evidence="6">The sequence shown here is derived from an EMBL/GenBank/DDBJ whole genome shotgun (WGS) entry which is preliminary data.</text>
</comment>
<accession>A0A926ZHM8</accession>
<keyword evidence="7" id="KW-1185">Reference proteome</keyword>
<evidence type="ECO:0000256" key="2">
    <source>
        <dbReference type="ARBA" id="ARBA00012438"/>
    </source>
</evidence>
<dbReference type="AlphaFoldDB" id="A0A926ZHM8"/>
<evidence type="ECO:0000256" key="3">
    <source>
        <dbReference type="ARBA" id="ARBA00022777"/>
    </source>
</evidence>
<reference evidence="6" key="1">
    <citation type="journal article" date="2015" name="ISME J.">
        <title>Draft Genome Sequence of Streptomyces incarnatus NRRL8089, which Produces the Nucleoside Antibiotic Sinefungin.</title>
        <authorList>
            <person name="Oshima K."/>
            <person name="Hattori M."/>
            <person name="Shimizu H."/>
            <person name="Fukuda K."/>
            <person name="Nemoto M."/>
            <person name="Inagaki K."/>
            <person name="Tamura T."/>
        </authorList>
    </citation>
    <scope>NUCLEOTIDE SEQUENCE</scope>
    <source>
        <strain evidence="6">FACHB-1375</strain>
    </source>
</reference>
<proteinExistence type="predicted"/>